<evidence type="ECO:0000313" key="1">
    <source>
        <dbReference type="EMBL" id="OMO67552.1"/>
    </source>
</evidence>
<keyword evidence="2" id="KW-1185">Reference proteome</keyword>
<dbReference type="GO" id="GO:0008168">
    <property type="term" value="F:methyltransferase activity"/>
    <property type="evidence" value="ECO:0007669"/>
    <property type="project" value="UniProtKB-KW"/>
</dbReference>
<accession>A0A1R3HB56</accession>
<reference evidence="2" key="1">
    <citation type="submission" date="2013-09" db="EMBL/GenBank/DDBJ databases">
        <title>Corchorus olitorius genome sequencing.</title>
        <authorList>
            <person name="Alam M."/>
            <person name="Haque M.S."/>
            <person name="Islam M.S."/>
            <person name="Emdad E.M."/>
            <person name="Islam M.M."/>
            <person name="Ahmed B."/>
            <person name="Halim A."/>
            <person name="Hossen Q.M.M."/>
            <person name="Hossain M.Z."/>
            <person name="Ahmed R."/>
            <person name="Khan M.M."/>
            <person name="Islam R."/>
            <person name="Rashid M.M."/>
            <person name="Khan S.A."/>
            <person name="Rahman M.S."/>
            <person name="Alam M."/>
            <person name="Yahiya A.S."/>
            <person name="Khan M.S."/>
            <person name="Azam M.S."/>
            <person name="Haque T."/>
            <person name="Lashkar M.Z.H."/>
            <person name="Akhand A.I."/>
            <person name="Morshed G."/>
            <person name="Roy S."/>
            <person name="Uddin K.S."/>
            <person name="Rabeya T."/>
            <person name="Hossain A.S."/>
            <person name="Chowdhury A."/>
            <person name="Snigdha A.R."/>
            <person name="Mortoza M.S."/>
            <person name="Matin S.A."/>
            <person name="Hoque S.M.E."/>
            <person name="Islam M.K."/>
            <person name="Roy D.K."/>
            <person name="Haider R."/>
            <person name="Moosa M.M."/>
            <person name="Elias S.M."/>
            <person name="Hasan A.M."/>
            <person name="Jahan S."/>
            <person name="Shafiuddin M."/>
            <person name="Mahmood N."/>
            <person name="Shommy N.S."/>
        </authorList>
    </citation>
    <scope>NUCLEOTIDE SEQUENCE [LARGE SCALE GENOMIC DNA]</scope>
    <source>
        <strain evidence="2">cv. O-4</strain>
    </source>
</reference>
<dbReference type="Proteomes" id="UP000187203">
    <property type="component" value="Unassembled WGS sequence"/>
</dbReference>
<keyword evidence="1" id="KW-0808">Transferase</keyword>
<proteinExistence type="predicted"/>
<protein>
    <submittedName>
        <fullName evidence="1">RNA methyltransferase-like protein 1</fullName>
    </submittedName>
</protein>
<evidence type="ECO:0000313" key="2">
    <source>
        <dbReference type="Proteomes" id="UP000187203"/>
    </source>
</evidence>
<comment type="caution">
    <text evidence="1">The sequence shown here is derived from an EMBL/GenBank/DDBJ whole genome shotgun (WGS) entry which is preliminary data.</text>
</comment>
<keyword evidence="1" id="KW-0489">Methyltransferase</keyword>
<dbReference type="EMBL" id="AWUE01020593">
    <property type="protein sequence ID" value="OMO67552.1"/>
    <property type="molecule type" value="Genomic_DNA"/>
</dbReference>
<dbReference type="AlphaFoldDB" id="A0A1R3HB56"/>
<organism evidence="1 2">
    <name type="scientific">Corchorus olitorius</name>
    <dbReference type="NCBI Taxonomy" id="93759"/>
    <lineage>
        <taxon>Eukaryota</taxon>
        <taxon>Viridiplantae</taxon>
        <taxon>Streptophyta</taxon>
        <taxon>Embryophyta</taxon>
        <taxon>Tracheophyta</taxon>
        <taxon>Spermatophyta</taxon>
        <taxon>Magnoliopsida</taxon>
        <taxon>eudicotyledons</taxon>
        <taxon>Gunneridae</taxon>
        <taxon>Pentapetalae</taxon>
        <taxon>rosids</taxon>
        <taxon>malvids</taxon>
        <taxon>Malvales</taxon>
        <taxon>Malvaceae</taxon>
        <taxon>Grewioideae</taxon>
        <taxon>Apeibeae</taxon>
        <taxon>Corchorus</taxon>
    </lineage>
</organism>
<name>A0A1R3HB56_9ROSI</name>
<sequence length="115" mass="13166">MTSFIVGNKTSWAIRPIDAHDAVRSSILRSNDIRPRYIVGLHSFSSGKCRMKVKRSSRLLRLITDRVAHPTTILQTPFKARHRQEVEKKKAKSTRCHESTRCHALGLTPNVDRHP</sequence>
<dbReference type="GO" id="GO:0032259">
    <property type="term" value="P:methylation"/>
    <property type="evidence" value="ECO:0007669"/>
    <property type="project" value="UniProtKB-KW"/>
</dbReference>
<gene>
    <name evidence="1" type="ORF">COLO4_30110</name>
</gene>